<accession>A0AAV6ZHH2</accession>
<dbReference type="FunFam" id="3.40.33.10:FF:000005">
    <property type="entry name" value="Cysteine-rich secretory protein 2"/>
    <property type="match status" value="1"/>
</dbReference>
<comment type="similarity">
    <text evidence="1">Belongs to the CRISP family.</text>
</comment>
<dbReference type="InterPro" id="IPR035940">
    <property type="entry name" value="CAP_sf"/>
</dbReference>
<gene>
    <name evidence="3" type="ORF">GDO81_019955</name>
</gene>
<dbReference type="InterPro" id="IPR013871">
    <property type="entry name" value="Cysteine_rich_secretory"/>
</dbReference>
<dbReference type="EMBL" id="WNYA01001309">
    <property type="protein sequence ID" value="KAG8545991.1"/>
    <property type="molecule type" value="Genomic_DNA"/>
</dbReference>
<evidence type="ECO:0000313" key="3">
    <source>
        <dbReference type="EMBL" id="KAG8545991.1"/>
    </source>
</evidence>
<dbReference type="PANTHER" id="PTHR10334">
    <property type="entry name" value="CYSTEINE-RICH SECRETORY PROTEIN-RELATED"/>
    <property type="match status" value="1"/>
</dbReference>
<dbReference type="SUPFAM" id="SSF55797">
    <property type="entry name" value="PR-1-like"/>
    <property type="match status" value="1"/>
</dbReference>
<evidence type="ECO:0000256" key="1">
    <source>
        <dbReference type="ARBA" id="ARBA00009923"/>
    </source>
</evidence>
<dbReference type="InterPro" id="IPR014044">
    <property type="entry name" value="CAP_dom"/>
</dbReference>
<dbReference type="GO" id="GO:0005576">
    <property type="term" value="C:extracellular region"/>
    <property type="evidence" value="ECO:0007669"/>
    <property type="project" value="InterPro"/>
</dbReference>
<dbReference type="Pfam" id="PF00188">
    <property type="entry name" value="CAP"/>
    <property type="match status" value="1"/>
</dbReference>
<dbReference type="InterPro" id="IPR001283">
    <property type="entry name" value="CRISP-related"/>
</dbReference>
<dbReference type="PROSITE" id="PS01010">
    <property type="entry name" value="CRISP_2"/>
    <property type="match status" value="1"/>
</dbReference>
<reference evidence="3" key="1">
    <citation type="thesis" date="2020" institute="ProQuest LLC" country="789 East Eisenhower Parkway, Ann Arbor, MI, USA">
        <title>Comparative Genomics and Chromosome Evolution.</title>
        <authorList>
            <person name="Mudd A.B."/>
        </authorList>
    </citation>
    <scope>NUCLEOTIDE SEQUENCE</scope>
    <source>
        <strain evidence="3">237g6f4</strain>
        <tissue evidence="3">Blood</tissue>
    </source>
</reference>
<feature type="domain" description="SCP" evidence="2">
    <location>
        <begin position="73"/>
        <end position="215"/>
    </location>
</feature>
<comment type="caution">
    <text evidence="3">The sequence shown here is derived from an EMBL/GenBank/DDBJ whole genome shotgun (WGS) entry which is preliminary data.</text>
</comment>
<organism evidence="3 4">
    <name type="scientific">Engystomops pustulosus</name>
    <name type="common">Tungara frog</name>
    <name type="synonym">Physalaemus pustulosus</name>
    <dbReference type="NCBI Taxonomy" id="76066"/>
    <lineage>
        <taxon>Eukaryota</taxon>
        <taxon>Metazoa</taxon>
        <taxon>Chordata</taxon>
        <taxon>Craniata</taxon>
        <taxon>Vertebrata</taxon>
        <taxon>Euteleostomi</taxon>
        <taxon>Amphibia</taxon>
        <taxon>Batrachia</taxon>
        <taxon>Anura</taxon>
        <taxon>Neobatrachia</taxon>
        <taxon>Hyloidea</taxon>
        <taxon>Leptodactylidae</taxon>
        <taxon>Leiuperinae</taxon>
        <taxon>Engystomops</taxon>
    </lineage>
</organism>
<dbReference type="Gene3D" id="3.40.33.10">
    <property type="entry name" value="CAP"/>
    <property type="match status" value="1"/>
</dbReference>
<proteinExistence type="inferred from homology"/>
<dbReference type="PRINTS" id="PR00837">
    <property type="entry name" value="V5TPXLIKE"/>
</dbReference>
<name>A0AAV6ZHH2_ENGPU</name>
<dbReference type="Pfam" id="PF08562">
    <property type="entry name" value="Crisp"/>
    <property type="match status" value="1"/>
</dbReference>
<dbReference type="SMART" id="SM00198">
    <property type="entry name" value="SCP"/>
    <property type="match status" value="1"/>
</dbReference>
<dbReference type="PROSITE" id="PS01009">
    <property type="entry name" value="CRISP_1"/>
    <property type="match status" value="1"/>
</dbReference>
<dbReference type="Proteomes" id="UP000824782">
    <property type="component" value="Unassembled WGS sequence"/>
</dbReference>
<dbReference type="AlphaFoldDB" id="A0AAV6ZHH2"/>
<protein>
    <recommendedName>
        <fullName evidence="2">SCP domain-containing protein</fullName>
    </recommendedName>
</protein>
<keyword evidence="4" id="KW-1185">Reference proteome</keyword>
<sequence>MDNPWSHYSKKNWKIQLSLGQKNYNYKIYSSDLHTNSTYQMNLATILFLCLALQQSICKQEDFVKKISCENKEVTEHIIKQHNELRAQVNPSASNMLRMEWCPEAAANAKRVAERCEHAHSKADEREITTFGCGENLYMTNRQHNWTKVIFAWWDERLDFIHGKGAKEPGAVIGHYTQLVWYRSYKMGCAVAYCPKQPMYYFFVCHYCPAGNIKKSLHVPYEAGNQCGKCGHACDSGLCCNPCPHDDEYEECPEYEHMCDSLEESMDEEFRIHNICKETCECDNEIR</sequence>
<dbReference type="SUPFAM" id="SSF57546">
    <property type="entry name" value="Crisp domain-like"/>
    <property type="match status" value="1"/>
</dbReference>
<evidence type="ECO:0000313" key="4">
    <source>
        <dbReference type="Proteomes" id="UP000824782"/>
    </source>
</evidence>
<dbReference type="InterPro" id="IPR018244">
    <property type="entry name" value="Allrgn_V5/Tpx1_CS"/>
</dbReference>
<evidence type="ECO:0000259" key="2">
    <source>
        <dbReference type="SMART" id="SM00198"/>
    </source>
</evidence>